<gene>
    <name evidence="2" type="ORF">B0T10DRAFT_67040</name>
</gene>
<dbReference type="Proteomes" id="UP000777438">
    <property type="component" value="Unassembled WGS sequence"/>
</dbReference>
<dbReference type="EMBL" id="JAGPYM010000013">
    <property type="protein sequence ID" value="KAH6888079.1"/>
    <property type="molecule type" value="Genomic_DNA"/>
</dbReference>
<organism evidence="2 3">
    <name type="scientific">Thelonectria olida</name>
    <dbReference type="NCBI Taxonomy" id="1576542"/>
    <lineage>
        <taxon>Eukaryota</taxon>
        <taxon>Fungi</taxon>
        <taxon>Dikarya</taxon>
        <taxon>Ascomycota</taxon>
        <taxon>Pezizomycotina</taxon>
        <taxon>Sordariomycetes</taxon>
        <taxon>Hypocreomycetidae</taxon>
        <taxon>Hypocreales</taxon>
        <taxon>Nectriaceae</taxon>
        <taxon>Thelonectria</taxon>
    </lineage>
</organism>
<protein>
    <submittedName>
        <fullName evidence="2">Uncharacterized protein</fullName>
    </submittedName>
</protein>
<proteinExistence type="predicted"/>
<evidence type="ECO:0000313" key="3">
    <source>
        <dbReference type="Proteomes" id="UP000777438"/>
    </source>
</evidence>
<sequence>MEPDVEVETTPQDKGSSSEASDYNDVASEKAALEMQLADEINLRRFTENVLDCRQQELELQEHQMTSKLDALKKELANTQRQLAEARDQNKANDKQLQEAKDQVFRLQPRRNDITEAEAREGYKNLCGNVQRWVENRMSGVLDDLDEGRLRTRTAPPHAARFVGLLREASRRCLNVDQSDEYHVIGAIMNYLWLAIFSRSFYVPLDDTQGDGTVLWIDELESTMYRLPRDVSHCREWRSETLTALTSQPVFKTRRTRHLNLISDDLTAILSIFAPKTPSAELRASIRESIIDPAADLAHRLHLAPTIYSLKWPARTAPSRVEVYECLNLASGGLILDLTGTNKDSQSRRNVTYLFDVSPGLFVERVEMGKKHAPRAIVKPTVLINKADGEVPQKPTLIKWLWDNAGPPPIPGRAPARTAGPKTASTVSGRSTR</sequence>
<dbReference type="AlphaFoldDB" id="A0A9P8W3F1"/>
<feature type="compositionally biased region" description="Basic and acidic residues" evidence="1">
    <location>
        <begin position="84"/>
        <end position="104"/>
    </location>
</feature>
<feature type="compositionally biased region" description="Polar residues" evidence="1">
    <location>
        <begin position="423"/>
        <end position="433"/>
    </location>
</feature>
<comment type="caution">
    <text evidence="2">The sequence shown here is derived from an EMBL/GenBank/DDBJ whole genome shotgun (WGS) entry which is preliminary data.</text>
</comment>
<keyword evidence="3" id="KW-1185">Reference proteome</keyword>
<evidence type="ECO:0000313" key="2">
    <source>
        <dbReference type="EMBL" id="KAH6888079.1"/>
    </source>
</evidence>
<feature type="compositionally biased region" description="Polar residues" evidence="1">
    <location>
        <begin position="9"/>
        <end position="21"/>
    </location>
</feature>
<feature type="region of interest" description="Disordered" evidence="1">
    <location>
        <begin position="406"/>
        <end position="433"/>
    </location>
</feature>
<dbReference type="OrthoDB" id="4755094at2759"/>
<accession>A0A9P8W3F1</accession>
<name>A0A9P8W3F1_9HYPO</name>
<evidence type="ECO:0000256" key="1">
    <source>
        <dbReference type="SAM" id="MobiDB-lite"/>
    </source>
</evidence>
<reference evidence="2 3" key="1">
    <citation type="journal article" date="2021" name="Nat. Commun.">
        <title>Genetic determinants of endophytism in the Arabidopsis root mycobiome.</title>
        <authorList>
            <person name="Mesny F."/>
            <person name="Miyauchi S."/>
            <person name="Thiergart T."/>
            <person name="Pickel B."/>
            <person name="Atanasova L."/>
            <person name="Karlsson M."/>
            <person name="Huettel B."/>
            <person name="Barry K.W."/>
            <person name="Haridas S."/>
            <person name="Chen C."/>
            <person name="Bauer D."/>
            <person name="Andreopoulos W."/>
            <person name="Pangilinan J."/>
            <person name="LaButti K."/>
            <person name="Riley R."/>
            <person name="Lipzen A."/>
            <person name="Clum A."/>
            <person name="Drula E."/>
            <person name="Henrissat B."/>
            <person name="Kohler A."/>
            <person name="Grigoriev I.V."/>
            <person name="Martin F.M."/>
            <person name="Hacquard S."/>
        </authorList>
    </citation>
    <scope>NUCLEOTIDE SEQUENCE [LARGE SCALE GENOMIC DNA]</scope>
    <source>
        <strain evidence="2 3">MPI-CAGE-CH-0241</strain>
    </source>
</reference>
<feature type="region of interest" description="Disordered" evidence="1">
    <location>
        <begin position="81"/>
        <end position="104"/>
    </location>
</feature>
<feature type="region of interest" description="Disordered" evidence="1">
    <location>
        <begin position="1"/>
        <end position="27"/>
    </location>
</feature>